<dbReference type="PROSITE" id="PS50850">
    <property type="entry name" value="MFS"/>
    <property type="match status" value="1"/>
</dbReference>
<proteinExistence type="predicted"/>
<reference evidence="6" key="1">
    <citation type="submission" date="2022-11" db="EMBL/GenBank/DDBJ databases">
        <title>Robbsia betulipollinis sp. nov., isolated from pollen of birch (Betula pendula).</title>
        <authorList>
            <person name="Shi H."/>
            <person name="Ambika Manirajan B."/>
            <person name="Ratering S."/>
            <person name="Geissler-Plaum R."/>
            <person name="Schnell S."/>
        </authorList>
    </citation>
    <scope>NUCLEOTIDE SEQUENCE</scope>
    <source>
        <strain evidence="6">Bb-Pol-6</strain>
    </source>
</reference>
<keyword evidence="7" id="KW-1185">Reference proteome</keyword>
<evidence type="ECO:0000256" key="4">
    <source>
        <dbReference type="SAM" id="Phobius"/>
    </source>
</evidence>
<dbReference type="Proteomes" id="UP001082899">
    <property type="component" value="Unassembled WGS sequence"/>
</dbReference>
<feature type="transmembrane region" description="Helical" evidence="4">
    <location>
        <begin position="303"/>
        <end position="320"/>
    </location>
</feature>
<dbReference type="InterPro" id="IPR020846">
    <property type="entry name" value="MFS_dom"/>
</dbReference>
<evidence type="ECO:0000256" key="1">
    <source>
        <dbReference type="ARBA" id="ARBA00022692"/>
    </source>
</evidence>
<feature type="transmembrane region" description="Helical" evidence="4">
    <location>
        <begin position="281"/>
        <end position="297"/>
    </location>
</feature>
<keyword evidence="2 4" id="KW-1133">Transmembrane helix</keyword>
<dbReference type="PANTHER" id="PTHR42910">
    <property type="entry name" value="TRANSPORTER SCO4007-RELATED"/>
    <property type="match status" value="1"/>
</dbReference>
<feature type="transmembrane region" description="Helical" evidence="4">
    <location>
        <begin position="220"/>
        <end position="243"/>
    </location>
</feature>
<protein>
    <submittedName>
        <fullName evidence="6">MFS transporter</fullName>
    </submittedName>
</protein>
<dbReference type="InterPro" id="IPR036259">
    <property type="entry name" value="MFS_trans_sf"/>
</dbReference>
<dbReference type="Pfam" id="PF07690">
    <property type="entry name" value="MFS_1"/>
    <property type="match status" value="1"/>
</dbReference>
<organism evidence="6 7">
    <name type="scientific">Robbsia betulipollinis</name>
    <dbReference type="NCBI Taxonomy" id="2981849"/>
    <lineage>
        <taxon>Bacteria</taxon>
        <taxon>Pseudomonadati</taxon>
        <taxon>Pseudomonadota</taxon>
        <taxon>Betaproteobacteria</taxon>
        <taxon>Burkholderiales</taxon>
        <taxon>Burkholderiaceae</taxon>
        <taxon>Robbsia</taxon>
    </lineage>
</organism>
<feature type="transmembrane region" description="Helical" evidence="4">
    <location>
        <begin position="341"/>
        <end position="361"/>
    </location>
</feature>
<feature type="transmembrane region" description="Helical" evidence="4">
    <location>
        <begin position="166"/>
        <end position="187"/>
    </location>
</feature>
<comment type="caution">
    <text evidence="6">The sequence shown here is derived from an EMBL/GenBank/DDBJ whole genome shotgun (WGS) entry which is preliminary data.</text>
</comment>
<keyword evidence="1 4" id="KW-0812">Transmembrane</keyword>
<feature type="transmembrane region" description="Helical" evidence="4">
    <location>
        <begin position="80"/>
        <end position="97"/>
    </location>
</feature>
<evidence type="ECO:0000259" key="5">
    <source>
        <dbReference type="PROSITE" id="PS50850"/>
    </source>
</evidence>
<name>A0ABT3ZMQ2_9BURK</name>
<dbReference type="InterPro" id="IPR011701">
    <property type="entry name" value="MFS"/>
</dbReference>
<dbReference type="SUPFAM" id="SSF103473">
    <property type="entry name" value="MFS general substrate transporter"/>
    <property type="match status" value="1"/>
</dbReference>
<feature type="transmembrane region" description="Helical" evidence="4">
    <location>
        <begin position="137"/>
        <end position="160"/>
    </location>
</feature>
<feature type="transmembrane region" description="Helical" evidence="4">
    <location>
        <begin position="12"/>
        <end position="32"/>
    </location>
</feature>
<feature type="domain" description="Major facilitator superfamily (MFS) profile" evidence="5">
    <location>
        <begin position="14"/>
        <end position="397"/>
    </location>
</feature>
<gene>
    <name evidence="6" type="ORF">OVY01_11455</name>
</gene>
<evidence type="ECO:0000313" key="7">
    <source>
        <dbReference type="Proteomes" id="UP001082899"/>
    </source>
</evidence>
<feature type="transmembrane region" description="Helical" evidence="4">
    <location>
        <begin position="47"/>
        <end position="68"/>
    </location>
</feature>
<dbReference type="PANTHER" id="PTHR42910:SF1">
    <property type="entry name" value="MAJOR FACILITATOR SUPERFAMILY (MFS) PROFILE DOMAIN-CONTAINING PROTEIN"/>
    <property type="match status" value="1"/>
</dbReference>
<sequence length="397" mass="40975">MPSPASPSAGSRGTLLLLATIAGLSVANIYYIQPLLDVLRAAFPHDARWVAIVPAATQLGYATGMFFVAPLGDRIARRTIILWLIAGLTLTLAAMAWSPSLLWVAALSVPVGVLSTIAQQAVPFAAEISAPENRGQAVGTVMSGLLLGILLARTAAGIIAEHAGWRAVYIVAALTMLALWFLVAARLPHRKPADAPRYPALLASMWVLFRTEPVLRDTSITGAAMFAAFSAFWSLLALLLAGAPFHMGAQSAGLFGLAGAAGALIAPFAGKSADRRGPRRIISIAIAVTASSFVIFACSGHSLLGLGIGVVVLDAGVQAAQISNQSRIYALRPEARSRLNTVYFVCSFLGGALGSALAALAWAHAGWLGVCAVGLACTAIAGTNHARGGASLTPAIR</sequence>
<dbReference type="EMBL" id="JAPMXC010000001">
    <property type="protein sequence ID" value="MCY0387839.1"/>
    <property type="molecule type" value="Genomic_DNA"/>
</dbReference>
<accession>A0ABT3ZMQ2</accession>
<evidence type="ECO:0000256" key="3">
    <source>
        <dbReference type="ARBA" id="ARBA00023136"/>
    </source>
</evidence>
<dbReference type="RefSeq" id="WP_267847550.1">
    <property type="nucleotide sequence ID" value="NZ_JAPMXC010000001.1"/>
</dbReference>
<evidence type="ECO:0000313" key="6">
    <source>
        <dbReference type="EMBL" id="MCY0387839.1"/>
    </source>
</evidence>
<feature type="transmembrane region" description="Helical" evidence="4">
    <location>
        <begin position="103"/>
        <end position="125"/>
    </location>
</feature>
<dbReference type="CDD" id="cd17324">
    <property type="entry name" value="MFS_NepI_like"/>
    <property type="match status" value="1"/>
</dbReference>
<evidence type="ECO:0000256" key="2">
    <source>
        <dbReference type="ARBA" id="ARBA00022989"/>
    </source>
</evidence>
<keyword evidence="3 4" id="KW-0472">Membrane</keyword>
<feature type="transmembrane region" description="Helical" evidence="4">
    <location>
        <begin position="249"/>
        <end position="269"/>
    </location>
</feature>
<dbReference type="Gene3D" id="1.20.1250.20">
    <property type="entry name" value="MFS general substrate transporter like domains"/>
    <property type="match status" value="1"/>
</dbReference>